<name>A0AA39JMX5_9AGAR</name>
<evidence type="ECO:0000256" key="1">
    <source>
        <dbReference type="SAM" id="MobiDB-lite"/>
    </source>
</evidence>
<accession>A0AA39JMX5</accession>
<feature type="compositionally biased region" description="Polar residues" evidence="1">
    <location>
        <begin position="33"/>
        <end position="46"/>
    </location>
</feature>
<sequence length="150" mass="17217">MAFATDASMDPNHTPTARRLLPYPNTPPRHGTSDSTPTKPQGTSGQYRPYPPNQAVCMYFNFSFSRCFLCPFLFFLSLSCTANFTMHMPLLSPLLLHSVLLNRFEHFPYTRYDDFGDYSNLRRYTTIYVVNIIWEYIHQASISIATIAVA</sequence>
<proteinExistence type="predicted"/>
<organism evidence="3 4">
    <name type="scientific">Armillaria borealis</name>
    <dbReference type="NCBI Taxonomy" id="47425"/>
    <lineage>
        <taxon>Eukaryota</taxon>
        <taxon>Fungi</taxon>
        <taxon>Dikarya</taxon>
        <taxon>Basidiomycota</taxon>
        <taxon>Agaricomycotina</taxon>
        <taxon>Agaricomycetes</taxon>
        <taxon>Agaricomycetidae</taxon>
        <taxon>Agaricales</taxon>
        <taxon>Marasmiineae</taxon>
        <taxon>Physalacriaceae</taxon>
        <taxon>Armillaria</taxon>
    </lineage>
</organism>
<keyword evidence="2" id="KW-1133">Transmembrane helix</keyword>
<feature type="transmembrane region" description="Helical" evidence="2">
    <location>
        <begin position="56"/>
        <end position="78"/>
    </location>
</feature>
<evidence type="ECO:0000313" key="3">
    <source>
        <dbReference type="EMBL" id="KAK0444810.1"/>
    </source>
</evidence>
<keyword evidence="2" id="KW-0812">Transmembrane</keyword>
<protein>
    <submittedName>
        <fullName evidence="3">Uncharacterized protein</fullName>
    </submittedName>
</protein>
<reference evidence="3" key="1">
    <citation type="submission" date="2023-06" db="EMBL/GenBank/DDBJ databases">
        <authorList>
            <consortium name="Lawrence Berkeley National Laboratory"/>
            <person name="Ahrendt S."/>
            <person name="Sahu N."/>
            <person name="Indic B."/>
            <person name="Wong-Bajracharya J."/>
            <person name="Merenyi Z."/>
            <person name="Ke H.-M."/>
            <person name="Monk M."/>
            <person name="Kocsube S."/>
            <person name="Drula E."/>
            <person name="Lipzen A."/>
            <person name="Balint B."/>
            <person name="Henrissat B."/>
            <person name="Andreopoulos B."/>
            <person name="Martin F.M."/>
            <person name="Harder C.B."/>
            <person name="Rigling D."/>
            <person name="Ford K.L."/>
            <person name="Foster G.D."/>
            <person name="Pangilinan J."/>
            <person name="Papanicolaou A."/>
            <person name="Barry K."/>
            <person name="LaButti K."/>
            <person name="Viragh M."/>
            <person name="Koriabine M."/>
            <person name="Yan M."/>
            <person name="Riley R."/>
            <person name="Champramary S."/>
            <person name="Plett K.L."/>
            <person name="Tsai I.J."/>
            <person name="Slot J."/>
            <person name="Sipos G."/>
            <person name="Plett J."/>
            <person name="Nagy L.G."/>
            <person name="Grigoriev I.V."/>
        </authorList>
    </citation>
    <scope>NUCLEOTIDE SEQUENCE</scope>
    <source>
        <strain evidence="3">FPL87.14</strain>
    </source>
</reference>
<dbReference type="EMBL" id="JAUEPT010000018">
    <property type="protein sequence ID" value="KAK0444810.1"/>
    <property type="molecule type" value="Genomic_DNA"/>
</dbReference>
<dbReference type="AlphaFoldDB" id="A0AA39JMX5"/>
<gene>
    <name evidence="3" type="ORF">EV421DRAFT_371559</name>
</gene>
<keyword evidence="4" id="KW-1185">Reference proteome</keyword>
<feature type="region of interest" description="Disordered" evidence="1">
    <location>
        <begin position="1"/>
        <end position="46"/>
    </location>
</feature>
<evidence type="ECO:0000313" key="4">
    <source>
        <dbReference type="Proteomes" id="UP001175226"/>
    </source>
</evidence>
<evidence type="ECO:0000256" key="2">
    <source>
        <dbReference type="SAM" id="Phobius"/>
    </source>
</evidence>
<keyword evidence="2" id="KW-0472">Membrane</keyword>
<dbReference type="Proteomes" id="UP001175226">
    <property type="component" value="Unassembled WGS sequence"/>
</dbReference>
<comment type="caution">
    <text evidence="3">The sequence shown here is derived from an EMBL/GenBank/DDBJ whole genome shotgun (WGS) entry which is preliminary data.</text>
</comment>